<keyword evidence="5" id="KW-0645">Protease</keyword>
<organism evidence="5 6">
    <name type="scientific">Operophtera brumata</name>
    <name type="common">Winter moth</name>
    <name type="synonym">Phalaena brumata</name>
    <dbReference type="NCBI Taxonomy" id="104452"/>
    <lineage>
        <taxon>Eukaryota</taxon>
        <taxon>Metazoa</taxon>
        <taxon>Ecdysozoa</taxon>
        <taxon>Arthropoda</taxon>
        <taxon>Hexapoda</taxon>
        <taxon>Insecta</taxon>
        <taxon>Pterygota</taxon>
        <taxon>Neoptera</taxon>
        <taxon>Endopterygota</taxon>
        <taxon>Lepidoptera</taxon>
        <taxon>Glossata</taxon>
        <taxon>Ditrysia</taxon>
        <taxon>Geometroidea</taxon>
        <taxon>Geometridae</taxon>
        <taxon>Larentiinae</taxon>
        <taxon>Operophtera</taxon>
    </lineage>
</organism>
<feature type="signal peptide" evidence="3">
    <location>
        <begin position="1"/>
        <end position="22"/>
    </location>
</feature>
<comment type="caution">
    <text evidence="5">The sequence shown here is derived from an EMBL/GenBank/DDBJ whole genome shotgun (WGS) entry which is preliminary data.</text>
</comment>
<dbReference type="SUPFAM" id="SSF50494">
    <property type="entry name" value="Trypsin-like serine proteases"/>
    <property type="match status" value="1"/>
</dbReference>
<evidence type="ECO:0000256" key="1">
    <source>
        <dbReference type="ARBA" id="ARBA00023157"/>
    </source>
</evidence>
<evidence type="ECO:0000313" key="6">
    <source>
        <dbReference type="Proteomes" id="UP000037510"/>
    </source>
</evidence>
<dbReference type="Pfam" id="PF00089">
    <property type="entry name" value="Trypsin"/>
    <property type="match status" value="1"/>
</dbReference>
<accession>A0A0L7L5D5</accession>
<feature type="domain" description="Peptidase S1" evidence="4">
    <location>
        <begin position="26"/>
        <end position="99"/>
    </location>
</feature>
<evidence type="ECO:0000256" key="3">
    <source>
        <dbReference type="SAM" id="SignalP"/>
    </source>
</evidence>
<dbReference type="InterPro" id="IPR043504">
    <property type="entry name" value="Peptidase_S1_PA_chymotrypsin"/>
</dbReference>
<dbReference type="Proteomes" id="UP000037510">
    <property type="component" value="Unassembled WGS sequence"/>
</dbReference>
<dbReference type="PANTHER" id="PTHR24256">
    <property type="entry name" value="TRYPTASE-RELATED"/>
    <property type="match status" value="1"/>
</dbReference>
<proteinExistence type="inferred from homology"/>
<dbReference type="AlphaFoldDB" id="A0A0L7L5D5"/>
<evidence type="ECO:0000256" key="2">
    <source>
        <dbReference type="ARBA" id="ARBA00024195"/>
    </source>
</evidence>
<comment type="similarity">
    <text evidence="2">Belongs to the peptidase S1 family. CLIP subfamily.</text>
</comment>
<dbReference type="Gene3D" id="2.40.10.10">
    <property type="entry name" value="Trypsin-like serine proteases"/>
    <property type="match status" value="1"/>
</dbReference>
<gene>
    <name evidence="5" type="ORF">OBRU01_11409</name>
</gene>
<keyword evidence="5" id="KW-0378">Hydrolase</keyword>
<feature type="chain" id="PRO_5005573029" evidence="3">
    <location>
        <begin position="23"/>
        <end position="134"/>
    </location>
</feature>
<dbReference type="EMBL" id="JTDY01002909">
    <property type="protein sequence ID" value="KOB70504.1"/>
    <property type="molecule type" value="Genomic_DNA"/>
</dbReference>
<keyword evidence="6" id="KW-1185">Reference proteome</keyword>
<dbReference type="InterPro" id="IPR009003">
    <property type="entry name" value="Peptidase_S1_PA"/>
</dbReference>
<name>A0A0L7L5D5_OPEBR</name>
<evidence type="ECO:0000313" key="5">
    <source>
        <dbReference type="EMBL" id="KOB70504.1"/>
    </source>
</evidence>
<evidence type="ECO:0000259" key="4">
    <source>
        <dbReference type="Pfam" id="PF00089"/>
    </source>
</evidence>
<keyword evidence="1" id="KW-1015">Disulfide bond</keyword>
<keyword evidence="3" id="KW-0732">Signal</keyword>
<reference evidence="5 6" key="1">
    <citation type="journal article" date="2015" name="Genome Biol. Evol.">
        <title>The genome of winter moth (Operophtera brumata) provides a genomic perspective on sexual dimorphism and phenology.</title>
        <authorList>
            <person name="Derks M.F."/>
            <person name="Smit S."/>
            <person name="Salis L."/>
            <person name="Schijlen E."/>
            <person name="Bossers A."/>
            <person name="Mateman C."/>
            <person name="Pijl A.S."/>
            <person name="de Ridder D."/>
            <person name="Groenen M.A."/>
            <person name="Visser M.E."/>
            <person name="Megens H.J."/>
        </authorList>
    </citation>
    <scope>NUCLEOTIDE SEQUENCE [LARGE SCALE GENOMIC DNA]</scope>
    <source>
        <strain evidence="5">WM2013NL</strain>
        <tissue evidence="5">Head and thorax</tissue>
    </source>
</reference>
<dbReference type="InterPro" id="IPR001254">
    <property type="entry name" value="Trypsin_dom"/>
</dbReference>
<protein>
    <submittedName>
        <fullName evidence="5">Serine protease H42</fullName>
    </submittedName>
</protein>
<dbReference type="InterPro" id="IPR051487">
    <property type="entry name" value="Ser/Thr_Proteases_Immune/Dev"/>
</dbReference>
<dbReference type="GO" id="GO:0006508">
    <property type="term" value="P:proteolysis"/>
    <property type="evidence" value="ECO:0007669"/>
    <property type="project" value="UniProtKB-KW"/>
</dbReference>
<dbReference type="STRING" id="104452.A0A0L7L5D5"/>
<sequence length="134" mass="14671">MKAAQHRLLQAWLCSAVLLTDADLNVFDDFFVSKQLSVVAGNTDIAIKEDNEPVSKILPHPDYRCRKKSNDVALLKTARQLRWSSNLRPACLPQPVAEDFSGTSATGSKVKVIGTQMCAGFEDGGRDSCWVSDS</sequence>
<dbReference type="GO" id="GO:0004252">
    <property type="term" value="F:serine-type endopeptidase activity"/>
    <property type="evidence" value="ECO:0007669"/>
    <property type="project" value="InterPro"/>
</dbReference>